<evidence type="ECO:0000313" key="1">
    <source>
        <dbReference type="EMBL" id="MBE1531153.1"/>
    </source>
</evidence>
<dbReference type="SUPFAM" id="SSF53335">
    <property type="entry name" value="S-adenosyl-L-methionine-dependent methyltransferases"/>
    <property type="match status" value="1"/>
</dbReference>
<gene>
    <name evidence="1" type="ORF">H4W34_000986</name>
</gene>
<organism evidence="1 2">
    <name type="scientific">Actinomadura algeriensis</name>
    <dbReference type="NCBI Taxonomy" id="1679523"/>
    <lineage>
        <taxon>Bacteria</taxon>
        <taxon>Bacillati</taxon>
        <taxon>Actinomycetota</taxon>
        <taxon>Actinomycetes</taxon>
        <taxon>Streptosporangiales</taxon>
        <taxon>Thermomonosporaceae</taxon>
        <taxon>Actinomadura</taxon>
    </lineage>
</organism>
<dbReference type="RefSeq" id="WP_192758069.1">
    <property type="nucleotide sequence ID" value="NZ_JADBDZ010000001.1"/>
</dbReference>
<dbReference type="Gene3D" id="3.40.50.150">
    <property type="entry name" value="Vaccinia Virus protein VP39"/>
    <property type="match status" value="1"/>
</dbReference>
<dbReference type="EMBL" id="JADBDZ010000001">
    <property type="protein sequence ID" value="MBE1531153.1"/>
    <property type="molecule type" value="Genomic_DNA"/>
</dbReference>
<name>A0ABR9JL52_9ACTN</name>
<dbReference type="InterPro" id="IPR029063">
    <property type="entry name" value="SAM-dependent_MTases_sf"/>
</dbReference>
<sequence length="277" mass="29962">MLPLTVWLCSDNATDENENATRERHRSGLLSGLCPRHRPGVGSELARHLITTCTREGDLVAEAFTTGEATLACAARLDRWGVALVPHFPLAQHIGARLRTTLTETQQGRAHMRPCRPDQIARALTDHHGEVALVIADPPPDEVGDRAVRAGGERECPACRARTSMRTNEQLGLFLAGAWRVLRPGGVLAITTTARHHGGRFVDSGPRIVRQAQSAGFRYAQHVIALRVPIDGDTLAVQAGPTDFAELKDVRSRSLPPAVTVHADVCLFVKGRTGGAR</sequence>
<keyword evidence="2" id="KW-1185">Reference proteome</keyword>
<protein>
    <submittedName>
        <fullName evidence="1">Uncharacterized protein</fullName>
    </submittedName>
</protein>
<proteinExistence type="predicted"/>
<comment type="caution">
    <text evidence="1">The sequence shown here is derived from an EMBL/GenBank/DDBJ whole genome shotgun (WGS) entry which is preliminary data.</text>
</comment>
<evidence type="ECO:0000313" key="2">
    <source>
        <dbReference type="Proteomes" id="UP000627838"/>
    </source>
</evidence>
<reference evidence="1 2" key="1">
    <citation type="submission" date="2020-10" db="EMBL/GenBank/DDBJ databases">
        <title>Sequencing the genomes of 1000 actinobacteria strains.</title>
        <authorList>
            <person name="Klenk H.-P."/>
        </authorList>
    </citation>
    <scope>NUCLEOTIDE SEQUENCE [LARGE SCALE GENOMIC DNA]</scope>
    <source>
        <strain evidence="1 2">DSM 46744</strain>
    </source>
</reference>
<dbReference type="Proteomes" id="UP000627838">
    <property type="component" value="Unassembled WGS sequence"/>
</dbReference>
<accession>A0ABR9JL52</accession>